<dbReference type="FunFam" id="1.10.260.40:FF:000002">
    <property type="entry name" value="HTH-type transcriptional repressor PurR"/>
    <property type="match status" value="1"/>
</dbReference>
<dbReference type="InterPro" id="IPR000843">
    <property type="entry name" value="HTH_LacI"/>
</dbReference>
<evidence type="ECO:0000256" key="4">
    <source>
        <dbReference type="SAM" id="MobiDB-lite"/>
    </source>
</evidence>
<dbReference type="PRINTS" id="PR00036">
    <property type="entry name" value="HTHLACI"/>
</dbReference>
<dbReference type="Pfam" id="PF00356">
    <property type="entry name" value="LacI"/>
    <property type="match status" value="1"/>
</dbReference>
<feature type="domain" description="HTH lacI-type" evidence="5">
    <location>
        <begin position="3"/>
        <end position="57"/>
    </location>
</feature>
<dbReference type="GO" id="GO:0003700">
    <property type="term" value="F:DNA-binding transcription factor activity"/>
    <property type="evidence" value="ECO:0007669"/>
    <property type="project" value="TreeGrafter"/>
</dbReference>
<dbReference type="InterPro" id="IPR046335">
    <property type="entry name" value="LacI/GalR-like_sensor"/>
</dbReference>
<dbReference type="Pfam" id="PF13377">
    <property type="entry name" value="Peripla_BP_3"/>
    <property type="match status" value="1"/>
</dbReference>
<dbReference type="EMBL" id="CP133548">
    <property type="protein sequence ID" value="WMS86661.1"/>
    <property type="molecule type" value="Genomic_DNA"/>
</dbReference>
<dbReference type="RefSeq" id="WP_309201806.1">
    <property type="nucleotide sequence ID" value="NZ_CP133548.1"/>
</dbReference>
<dbReference type="CDD" id="cd01392">
    <property type="entry name" value="HTH_LacI"/>
    <property type="match status" value="1"/>
</dbReference>
<keyword evidence="3" id="KW-0804">Transcription</keyword>
<protein>
    <submittedName>
        <fullName evidence="6">LacI family DNA-binding transcriptional regulator</fullName>
    </submittedName>
</protein>
<evidence type="ECO:0000256" key="1">
    <source>
        <dbReference type="ARBA" id="ARBA00023015"/>
    </source>
</evidence>
<evidence type="ECO:0000313" key="7">
    <source>
        <dbReference type="Proteomes" id="UP001239782"/>
    </source>
</evidence>
<dbReference type="CDD" id="cd01545">
    <property type="entry name" value="PBP1_SalR"/>
    <property type="match status" value="1"/>
</dbReference>
<dbReference type="InterPro" id="IPR028082">
    <property type="entry name" value="Peripla_BP_I"/>
</dbReference>
<dbReference type="PROSITE" id="PS50932">
    <property type="entry name" value="HTH_LACI_2"/>
    <property type="match status" value="1"/>
</dbReference>
<keyword evidence="1" id="KW-0805">Transcription regulation</keyword>
<evidence type="ECO:0000256" key="2">
    <source>
        <dbReference type="ARBA" id="ARBA00023125"/>
    </source>
</evidence>
<dbReference type="SUPFAM" id="SSF53822">
    <property type="entry name" value="Periplasmic binding protein-like I"/>
    <property type="match status" value="1"/>
</dbReference>
<evidence type="ECO:0000259" key="5">
    <source>
        <dbReference type="PROSITE" id="PS50932"/>
    </source>
</evidence>
<evidence type="ECO:0000256" key="3">
    <source>
        <dbReference type="ARBA" id="ARBA00023163"/>
    </source>
</evidence>
<name>A0AA51RS77_9GAMM</name>
<organism evidence="6 7">
    <name type="scientific">Pleionea litopenaei</name>
    <dbReference type="NCBI Taxonomy" id="3070815"/>
    <lineage>
        <taxon>Bacteria</taxon>
        <taxon>Pseudomonadati</taxon>
        <taxon>Pseudomonadota</taxon>
        <taxon>Gammaproteobacteria</taxon>
        <taxon>Oceanospirillales</taxon>
        <taxon>Pleioneaceae</taxon>
        <taxon>Pleionea</taxon>
    </lineage>
</organism>
<accession>A0AA51RS77</accession>
<dbReference type="AlphaFoldDB" id="A0AA51RS77"/>
<gene>
    <name evidence="6" type="ORF">Q9312_15675</name>
</gene>
<dbReference type="PANTHER" id="PTHR30146:SF153">
    <property type="entry name" value="LACTOSE OPERON REPRESSOR"/>
    <property type="match status" value="1"/>
</dbReference>
<sequence length="342" mass="37347">MSVTINDVAKHAGVSMKTVSRVINREPSVKQETYDKVMSAVAELNYQPNQAARNLASTRSYIIGFVYSNPNAYYVIDMQNGILSECRRRGYELLIHPCQKDSADFIEEITALVKHSRVAGLVLTPPFSERPEIIRALNELDIQYVRVVSSDKGLTDVHNCVVVDDKGAAYDITKHLIALGHQRIGFLSGGEEHGSTGERRAGYEQALLDHQISVKKSLVLPGEYSFNSGVEGAKKLLSRKNPPTAIFASNDEIAAGALFAARLLGISIPEQLSIVGFEDSPFSRQTWPKLTTAHQPNQTIAETAASLLIDQLKAGNAQASEGEPKRFSPELVVRDSSGPVSD</sequence>
<evidence type="ECO:0000313" key="6">
    <source>
        <dbReference type="EMBL" id="WMS86661.1"/>
    </source>
</evidence>
<keyword evidence="2 6" id="KW-0238">DNA-binding</keyword>
<proteinExistence type="predicted"/>
<dbReference type="GO" id="GO:0000976">
    <property type="term" value="F:transcription cis-regulatory region binding"/>
    <property type="evidence" value="ECO:0007669"/>
    <property type="project" value="TreeGrafter"/>
</dbReference>
<dbReference type="PANTHER" id="PTHR30146">
    <property type="entry name" value="LACI-RELATED TRANSCRIPTIONAL REPRESSOR"/>
    <property type="match status" value="1"/>
</dbReference>
<feature type="region of interest" description="Disordered" evidence="4">
    <location>
        <begin position="315"/>
        <end position="342"/>
    </location>
</feature>
<dbReference type="SMART" id="SM00354">
    <property type="entry name" value="HTH_LACI"/>
    <property type="match status" value="1"/>
</dbReference>
<dbReference type="SUPFAM" id="SSF47413">
    <property type="entry name" value="lambda repressor-like DNA-binding domains"/>
    <property type="match status" value="1"/>
</dbReference>
<keyword evidence="7" id="KW-1185">Reference proteome</keyword>
<dbReference type="Gene3D" id="3.40.50.2300">
    <property type="match status" value="2"/>
</dbReference>
<reference evidence="6 7" key="1">
    <citation type="submission" date="2023-08" db="EMBL/GenBank/DDBJ databases">
        <title>Pleionea litopenaei sp. nov., isolated from stomach of juvenile Litopenaeus vannamei.</title>
        <authorList>
            <person name="Rho A.M."/>
            <person name="Hwang C.Y."/>
        </authorList>
    </citation>
    <scope>NUCLEOTIDE SEQUENCE [LARGE SCALE GENOMIC DNA]</scope>
    <source>
        <strain evidence="6 7">HL-JVS1</strain>
    </source>
</reference>
<dbReference type="Proteomes" id="UP001239782">
    <property type="component" value="Chromosome"/>
</dbReference>
<dbReference type="PROSITE" id="PS00356">
    <property type="entry name" value="HTH_LACI_1"/>
    <property type="match status" value="1"/>
</dbReference>
<dbReference type="Gene3D" id="1.10.260.40">
    <property type="entry name" value="lambda repressor-like DNA-binding domains"/>
    <property type="match status" value="1"/>
</dbReference>
<dbReference type="KEGG" id="plei:Q9312_15675"/>
<dbReference type="InterPro" id="IPR010982">
    <property type="entry name" value="Lambda_DNA-bd_dom_sf"/>
</dbReference>